<evidence type="ECO:0000313" key="1">
    <source>
        <dbReference type="EMBL" id="KAJ5105299.1"/>
    </source>
</evidence>
<dbReference type="PANTHER" id="PTHR37417">
    <property type="entry name" value="67 KDA MYOSIN-CROSS-REACTIVE ANTIGEN FAMILY PROTEIN (AFU_ORTHOLOGUE AFUA_5G09970)"/>
    <property type="match status" value="1"/>
</dbReference>
<dbReference type="Pfam" id="PF06100">
    <property type="entry name" value="MCRA"/>
    <property type="match status" value="1"/>
</dbReference>
<dbReference type="InterPro" id="IPR010354">
    <property type="entry name" value="Oleate_hydratase"/>
</dbReference>
<reference evidence="1" key="1">
    <citation type="submission" date="2022-11" db="EMBL/GenBank/DDBJ databases">
        <authorList>
            <person name="Petersen C."/>
        </authorList>
    </citation>
    <scope>NUCLEOTIDE SEQUENCE</scope>
    <source>
        <strain evidence="1">IBT 34128</strain>
    </source>
</reference>
<dbReference type="PANTHER" id="PTHR37417:SF2">
    <property type="entry name" value="67 KDA MYOSIN-CROSS-REACTIVE ANTIGEN FAMILY PROTEIN (AFU_ORTHOLOGUE AFUA_5G09970)"/>
    <property type="match status" value="1"/>
</dbReference>
<reference evidence="1" key="2">
    <citation type="journal article" date="2023" name="IMA Fungus">
        <title>Comparative genomic study of the Penicillium genus elucidates a diverse pangenome and 15 lateral gene transfer events.</title>
        <authorList>
            <person name="Petersen C."/>
            <person name="Sorensen T."/>
            <person name="Nielsen M.R."/>
            <person name="Sondergaard T.E."/>
            <person name="Sorensen J.L."/>
            <person name="Fitzpatrick D.A."/>
            <person name="Frisvad J.C."/>
            <person name="Nielsen K.L."/>
        </authorList>
    </citation>
    <scope>NUCLEOTIDE SEQUENCE</scope>
    <source>
        <strain evidence="1">IBT 34128</strain>
    </source>
</reference>
<dbReference type="GeneID" id="81392396"/>
<proteinExistence type="predicted"/>
<comment type="caution">
    <text evidence="1">The sequence shown here is derived from an EMBL/GenBank/DDBJ whole genome shotgun (WGS) entry which is preliminary data.</text>
</comment>
<keyword evidence="2" id="KW-1185">Reference proteome</keyword>
<organism evidence="1 2">
    <name type="scientific">Penicillium alfredii</name>
    <dbReference type="NCBI Taxonomy" id="1506179"/>
    <lineage>
        <taxon>Eukaryota</taxon>
        <taxon>Fungi</taxon>
        <taxon>Dikarya</taxon>
        <taxon>Ascomycota</taxon>
        <taxon>Pezizomycotina</taxon>
        <taxon>Eurotiomycetes</taxon>
        <taxon>Eurotiomycetidae</taxon>
        <taxon>Eurotiales</taxon>
        <taxon>Aspergillaceae</taxon>
        <taxon>Penicillium</taxon>
    </lineage>
</organism>
<dbReference type="InterPro" id="IPR036188">
    <property type="entry name" value="FAD/NAD-bd_sf"/>
</dbReference>
<sequence>MSEPKAQVNRSPELTEAWILGTGTASFASALHLVFEAKLPPSKVHILDSHISMGQAVYHNGDPVNGYDQFAACLPVPSGEPIKQLFDLVPSVRGQGKSLWEEIQSAEAKHVSTKHGNDTRFLVQKDGYLKDIATTKLGMSTRHRLRLVSLMFKGEKRLGRNQIRDFLPNSFFQSPFWAIWSAQFGFQPWHSAAEFKRAVREYLREFHTLSIITCLDITGYYQFESIFLPLYVYLQSLGVDFHFDTTVTDILTSGENNNKAVSQLNLIQNGFPVQQKIGQHDIVIISIGSTISGATRGTNNSPPDGQSIEPNDKLDENWSLWLEIGTKSHAFGNPYNFCTRQAESTLQSFTITTADLTLFDHLQSISHSNQAGAFITLPESPWRLNLCIPWQPVFDQQPSDIRVLWGSALEPRRKGKFVKKPMTDCSGMEVTIELLGHLNYPSLVHHTITIPRVMPRMSAGLLARSSNDRPGVIPQETCNLGLIGPFVEIPRYSCVDVSYGVRTAQLAVSQLMGLHRQRDESKKPLIFDILRVLFWD</sequence>
<dbReference type="OrthoDB" id="545169at2759"/>
<evidence type="ECO:0008006" key="3">
    <source>
        <dbReference type="Google" id="ProtNLM"/>
    </source>
</evidence>
<dbReference type="RefSeq" id="XP_056514295.1">
    <property type="nucleotide sequence ID" value="XM_056653228.1"/>
</dbReference>
<dbReference type="GO" id="GO:0050151">
    <property type="term" value="F:oleate hydratase activity"/>
    <property type="evidence" value="ECO:0007669"/>
    <property type="project" value="InterPro"/>
</dbReference>
<gene>
    <name evidence="1" type="ORF">NUU61_002646</name>
</gene>
<dbReference type="Proteomes" id="UP001141434">
    <property type="component" value="Unassembled WGS sequence"/>
</dbReference>
<dbReference type="GO" id="GO:0006631">
    <property type="term" value="P:fatty acid metabolic process"/>
    <property type="evidence" value="ECO:0007669"/>
    <property type="project" value="InterPro"/>
</dbReference>
<protein>
    <recommendedName>
        <fullName evidence="3">Oleate hydratase</fullName>
    </recommendedName>
</protein>
<name>A0A9W9KG58_9EURO</name>
<dbReference type="EMBL" id="JAPMSZ010000004">
    <property type="protein sequence ID" value="KAJ5105299.1"/>
    <property type="molecule type" value="Genomic_DNA"/>
</dbReference>
<dbReference type="SUPFAM" id="SSF51905">
    <property type="entry name" value="FAD/NAD(P)-binding domain"/>
    <property type="match status" value="1"/>
</dbReference>
<accession>A0A9W9KG58</accession>
<dbReference type="AlphaFoldDB" id="A0A9W9KG58"/>
<dbReference type="Gene3D" id="3.50.50.60">
    <property type="entry name" value="FAD/NAD(P)-binding domain"/>
    <property type="match status" value="3"/>
</dbReference>
<dbReference type="GO" id="GO:0071949">
    <property type="term" value="F:FAD binding"/>
    <property type="evidence" value="ECO:0007669"/>
    <property type="project" value="InterPro"/>
</dbReference>
<evidence type="ECO:0000313" key="2">
    <source>
        <dbReference type="Proteomes" id="UP001141434"/>
    </source>
</evidence>